<evidence type="ECO:0000256" key="17">
    <source>
        <dbReference type="SAM" id="MobiDB-lite"/>
    </source>
</evidence>
<accession>A0A0R3X2G2</accession>
<comment type="catalytic activity">
    <reaction evidence="12">
        <text>9-(9Z-octadecenoyloxy)-octadecanoate + H2O = 9-hydroxy-octadecanoate + (9Z)-octadecenoate + H(+)</text>
        <dbReference type="Rhea" id="RHEA:52048"/>
        <dbReference type="ChEBI" id="CHEBI:15377"/>
        <dbReference type="ChEBI" id="CHEBI:15378"/>
        <dbReference type="ChEBI" id="CHEBI:30823"/>
        <dbReference type="ChEBI" id="CHEBI:136282"/>
        <dbReference type="ChEBI" id="CHEBI:136286"/>
    </reaction>
    <physiologicalReaction direction="left-to-right" evidence="12">
        <dbReference type="Rhea" id="RHEA:52049"/>
    </physiologicalReaction>
</comment>
<comment type="catalytic activity">
    <reaction evidence="9">
        <text>9-hexadecanoyloxy-octadecanoate + H2O = 9-hydroxy-octadecanoate + hexadecanoate + H(+)</text>
        <dbReference type="Rhea" id="RHEA:52052"/>
        <dbReference type="ChEBI" id="CHEBI:7896"/>
        <dbReference type="ChEBI" id="CHEBI:15377"/>
        <dbReference type="ChEBI" id="CHEBI:15378"/>
        <dbReference type="ChEBI" id="CHEBI:83670"/>
        <dbReference type="ChEBI" id="CHEBI:136286"/>
    </reaction>
    <physiologicalReaction direction="left-to-right" evidence="9">
        <dbReference type="Rhea" id="RHEA:52053"/>
    </physiologicalReaction>
</comment>
<evidence type="ECO:0000256" key="4">
    <source>
        <dbReference type="ARBA" id="ARBA00022692"/>
    </source>
</evidence>
<comment type="subcellular location">
    <subcellularLocation>
        <location evidence="2">Endomembrane system</location>
        <topology evidence="2">Multi-pass membrane protein</topology>
    </subcellularLocation>
</comment>
<organism evidence="21">
    <name type="scientific">Hydatigena taeniaeformis</name>
    <name type="common">Feline tapeworm</name>
    <name type="synonym">Taenia taeniaeformis</name>
    <dbReference type="NCBI Taxonomy" id="6205"/>
    <lineage>
        <taxon>Eukaryota</taxon>
        <taxon>Metazoa</taxon>
        <taxon>Spiralia</taxon>
        <taxon>Lophotrochozoa</taxon>
        <taxon>Platyhelminthes</taxon>
        <taxon>Cestoda</taxon>
        <taxon>Eucestoda</taxon>
        <taxon>Cyclophyllidea</taxon>
        <taxon>Taeniidae</taxon>
        <taxon>Hydatigera</taxon>
    </lineage>
</organism>
<evidence type="ECO:0000313" key="19">
    <source>
        <dbReference type="EMBL" id="VDM31841.1"/>
    </source>
</evidence>
<protein>
    <submittedName>
        <fullName evidence="21">TLC domain-containing protein</fullName>
    </submittedName>
</protein>
<name>A0A0R3X2G2_HYDTA</name>
<evidence type="ECO:0000256" key="15">
    <source>
        <dbReference type="ARBA" id="ARBA00049322"/>
    </source>
</evidence>
<feature type="transmembrane region" description="Helical" evidence="18">
    <location>
        <begin position="132"/>
        <end position="151"/>
    </location>
</feature>
<evidence type="ECO:0000256" key="14">
    <source>
        <dbReference type="ARBA" id="ARBA00049296"/>
    </source>
</evidence>
<evidence type="ECO:0000256" key="16">
    <source>
        <dbReference type="ARBA" id="ARBA00049428"/>
    </source>
</evidence>
<evidence type="ECO:0000256" key="13">
    <source>
        <dbReference type="ARBA" id="ARBA00049221"/>
    </source>
</evidence>
<keyword evidence="4 18" id="KW-0812">Transmembrane</keyword>
<dbReference type="PANTHER" id="PTHR10989:SF16">
    <property type="entry name" value="AT02829P-RELATED"/>
    <property type="match status" value="1"/>
</dbReference>
<evidence type="ECO:0000256" key="9">
    <source>
        <dbReference type="ARBA" id="ARBA00047863"/>
    </source>
</evidence>
<keyword evidence="20" id="KW-1185">Reference proteome</keyword>
<keyword evidence="6 18" id="KW-0472">Membrane</keyword>
<evidence type="ECO:0000313" key="21">
    <source>
        <dbReference type="WBParaSite" id="TTAC_0000747601-mRNA-1"/>
    </source>
</evidence>
<feature type="compositionally biased region" description="Basic residues" evidence="17">
    <location>
        <begin position="202"/>
        <end position="213"/>
    </location>
</feature>
<dbReference type="GO" id="GO:0016020">
    <property type="term" value="C:membrane"/>
    <property type="evidence" value="ECO:0007669"/>
    <property type="project" value="InterPro"/>
</dbReference>
<comment type="catalytic activity">
    <reaction evidence="15">
        <text>13-(9Z-hexadecenoyloxy)-octadecanoate + H2O = 13-hydroxy-octadecanoate + (9Z)-hexadecenoate + H(+)</text>
        <dbReference type="Rhea" id="RHEA:52076"/>
        <dbReference type="ChEBI" id="CHEBI:15377"/>
        <dbReference type="ChEBI" id="CHEBI:15378"/>
        <dbReference type="ChEBI" id="CHEBI:32372"/>
        <dbReference type="ChEBI" id="CHEBI:136304"/>
        <dbReference type="ChEBI" id="CHEBI:136315"/>
    </reaction>
    <physiologicalReaction direction="left-to-right" evidence="15">
        <dbReference type="Rhea" id="RHEA:52077"/>
    </physiologicalReaction>
</comment>
<comment type="catalytic activity">
    <reaction evidence="13">
        <text>9-octadecanoyloxy-octadecanoate + H2O = 9-hydroxy-octadecanoate + octadecanoate + H(+)</text>
        <dbReference type="Rhea" id="RHEA:52096"/>
        <dbReference type="ChEBI" id="CHEBI:15377"/>
        <dbReference type="ChEBI" id="CHEBI:15378"/>
        <dbReference type="ChEBI" id="CHEBI:25629"/>
        <dbReference type="ChEBI" id="CHEBI:136286"/>
        <dbReference type="ChEBI" id="CHEBI:136373"/>
    </reaction>
    <physiologicalReaction direction="left-to-right" evidence="13">
        <dbReference type="Rhea" id="RHEA:52097"/>
    </physiologicalReaction>
</comment>
<evidence type="ECO:0000313" key="20">
    <source>
        <dbReference type="Proteomes" id="UP000274429"/>
    </source>
</evidence>
<feature type="transmembrane region" description="Helical" evidence="18">
    <location>
        <begin position="38"/>
        <end position="54"/>
    </location>
</feature>
<comment type="catalytic activity">
    <reaction evidence="10">
        <text>12-octadecanoyloxy-octadecanoate + H2O = 12-hydroxyoctadecanoate + octadecanoate + H(+)</text>
        <dbReference type="Rhea" id="RHEA:52080"/>
        <dbReference type="ChEBI" id="CHEBI:15377"/>
        <dbReference type="ChEBI" id="CHEBI:15378"/>
        <dbReference type="ChEBI" id="CHEBI:25629"/>
        <dbReference type="ChEBI" id="CHEBI:84201"/>
        <dbReference type="ChEBI" id="CHEBI:136330"/>
    </reaction>
    <physiologicalReaction direction="left-to-right" evidence="10">
        <dbReference type="Rhea" id="RHEA:52081"/>
    </physiologicalReaction>
</comment>
<evidence type="ECO:0000256" key="10">
    <source>
        <dbReference type="ARBA" id="ARBA00048680"/>
    </source>
</evidence>
<evidence type="ECO:0000256" key="2">
    <source>
        <dbReference type="ARBA" id="ARBA00004127"/>
    </source>
</evidence>
<dbReference type="InterPro" id="IPR006838">
    <property type="entry name" value="ADTRP_AIG1"/>
</dbReference>
<reference evidence="19 20" key="2">
    <citation type="submission" date="2018-11" db="EMBL/GenBank/DDBJ databases">
        <authorList>
            <consortium name="Pathogen Informatics"/>
        </authorList>
    </citation>
    <scope>NUCLEOTIDE SEQUENCE [LARGE SCALE GENOMIC DNA]</scope>
</reference>
<evidence type="ECO:0000256" key="8">
    <source>
        <dbReference type="ARBA" id="ARBA00047427"/>
    </source>
</evidence>
<keyword evidence="5 18" id="KW-1133">Transmembrane helix</keyword>
<feature type="transmembrane region" description="Helical" evidence="18">
    <location>
        <begin position="61"/>
        <end position="81"/>
    </location>
</feature>
<feature type="compositionally biased region" description="Polar residues" evidence="17">
    <location>
        <begin position="230"/>
        <end position="241"/>
    </location>
</feature>
<comment type="similarity">
    <text evidence="3">Belongs to the AIG1 family.</text>
</comment>
<proteinExistence type="inferred from homology"/>
<evidence type="ECO:0000256" key="18">
    <source>
        <dbReference type="SAM" id="Phobius"/>
    </source>
</evidence>
<comment type="catalytic activity">
    <reaction evidence="1">
        <text>9-(9Z-hexadecenoyloxy)-octadecanoate + H2O = (9Z)-hexadecenoate + 9-hydroxy-octadecanoate + H(+)</text>
        <dbReference type="Rhea" id="RHEA:52068"/>
        <dbReference type="ChEBI" id="CHEBI:15377"/>
        <dbReference type="ChEBI" id="CHEBI:15378"/>
        <dbReference type="ChEBI" id="CHEBI:32372"/>
        <dbReference type="ChEBI" id="CHEBI:136286"/>
        <dbReference type="ChEBI" id="CHEBI:136309"/>
    </reaction>
    <physiologicalReaction direction="left-to-right" evidence="1">
        <dbReference type="Rhea" id="RHEA:52069"/>
    </physiologicalReaction>
</comment>
<feature type="region of interest" description="Disordered" evidence="17">
    <location>
        <begin position="202"/>
        <end position="241"/>
    </location>
</feature>
<sequence>MLAVVGLLFYRLLCLLGYGYVAYWTFENHPVKSSLKNNLLHVLYYALAVLLIPTRYNKLKSILSCVALTTSTVVSVLFWGIDYFDRSLLIESKELENLPSWYLHVTHTVISLTAMLDVLFSRPQPVPLWKAFTMILTYYLGYVSYVEYLIYGHRIYPYPLLRQFTFTGRYQFYGVVICVIILVFVVSCLFIRAVSCYRHSKPRRDKSKNKKSQHQQQHQQHQHPQKLSQTSPTNGILVASN</sequence>
<feature type="transmembrane region" description="Helical" evidence="18">
    <location>
        <begin position="171"/>
        <end position="194"/>
    </location>
</feature>
<gene>
    <name evidence="19" type="ORF">TTAC_LOCUS7461</name>
</gene>
<evidence type="ECO:0000256" key="7">
    <source>
        <dbReference type="ARBA" id="ARBA00047368"/>
    </source>
</evidence>
<dbReference type="WBParaSite" id="TTAC_0000747601-mRNA-1">
    <property type="protein sequence ID" value="TTAC_0000747601-mRNA-1"/>
    <property type="gene ID" value="TTAC_0000747601"/>
</dbReference>
<evidence type="ECO:0000256" key="3">
    <source>
        <dbReference type="ARBA" id="ARBA00009300"/>
    </source>
</evidence>
<evidence type="ECO:0000256" key="11">
    <source>
        <dbReference type="ARBA" id="ARBA00048701"/>
    </source>
</evidence>
<comment type="catalytic activity">
    <reaction evidence="16">
        <text>12-(9Z-hexadecenoyloxy)-octadecanoate + H2O = 12-hydroxyoctadecanoate + (9Z)-hexadecenoate + H(+)</text>
        <dbReference type="Rhea" id="RHEA:52072"/>
        <dbReference type="ChEBI" id="CHEBI:15377"/>
        <dbReference type="ChEBI" id="CHEBI:15378"/>
        <dbReference type="ChEBI" id="CHEBI:32372"/>
        <dbReference type="ChEBI" id="CHEBI:84201"/>
        <dbReference type="ChEBI" id="CHEBI:136312"/>
    </reaction>
    <physiologicalReaction direction="left-to-right" evidence="16">
        <dbReference type="Rhea" id="RHEA:52073"/>
    </physiologicalReaction>
</comment>
<dbReference type="Pfam" id="PF04750">
    <property type="entry name" value="Far-17a_AIG1"/>
    <property type="match status" value="1"/>
</dbReference>
<dbReference type="AlphaFoldDB" id="A0A0R3X2G2"/>
<dbReference type="GO" id="GO:0012505">
    <property type="term" value="C:endomembrane system"/>
    <property type="evidence" value="ECO:0007669"/>
    <property type="project" value="UniProtKB-SubCell"/>
</dbReference>
<dbReference type="OrthoDB" id="1898221at2759"/>
<feature type="transmembrane region" description="Helical" evidence="18">
    <location>
        <begin position="7"/>
        <end position="26"/>
    </location>
</feature>
<evidence type="ECO:0000256" key="5">
    <source>
        <dbReference type="ARBA" id="ARBA00022989"/>
    </source>
</evidence>
<evidence type="ECO:0000256" key="12">
    <source>
        <dbReference type="ARBA" id="ARBA00048800"/>
    </source>
</evidence>
<reference evidence="21" key="1">
    <citation type="submission" date="2017-02" db="UniProtKB">
        <authorList>
            <consortium name="WormBaseParasite"/>
        </authorList>
    </citation>
    <scope>IDENTIFICATION</scope>
</reference>
<dbReference type="Proteomes" id="UP000274429">
    <property type="component" value="Unassembled WGS sequence"/>
</dbReference>
<dbReference type="EMBL" id="UYWX01020374">
    <property type="protein sequence ID" value="VDM31841.1"/>
    <property type="molecule type" value="Genomic_DNA"/>
</dbReference>
<evidence type="ECO:0000256" key="1">
    <source>
        <dbReference type="ARBA" id="ARBA00000923"/>
    </source>
</evidence>
<comment type="catalytic activity">
    <reaction evidence="8">
        <text>13-octadecanoyloxy-octadecanoate + H2O = 13-hydroxy-octadecanoate + octadecanoate + H(+)</text>
        <dbReference type="Rhea" id="RHEA:52084"/>
        <dbReference type="ChEBI" id="CHEBI:15377"/>
        <dbReference type="ChEBI" id="CHEBI:15378"/>
        <dbReference type="ChEBI" id="CHEBI:25629"/>
        <dbReference type="ChEBI" id="CHEBI:136304"/>
        <dbReference type="ChEBI" id="CHEBI:136335"/>
    </reaction>
    <physiologicalReaction direction="left-to-right" evidence="8">
        <dbReference type="Rhea" id="RHEA:52085"/>
    </physiologicalReaction>
</comment>
<dbReference type="PANTHER" id="PTHR10989">
    <property type="entry name" value="ANDROGEN-INDUCED PROTEIN 1-RELATED"/>
    <property type="match status" value="1"/>
</dbReference>
<comment type="catalytic activity">
    <reaction evidence="7">
        <text>12-hexadecanoyloxy-octadecanoate + H2O = 12-hydroxyoctadecanoate + hexadecanoate + H(+)</text>
        <dbReference type="Rhea" id="RHEA:52056"/>
        <dbReference type="ChEBI" id="CHEBI:7896"/>
        <dbReference type="ChEBI" id="CHEBI:15377"/>
        <dbReference type="ChEBI" id="CHEBI:15378"/>
        <dbReference type="ChEBI" id="CHEBI:83677"/>
        <dbReference type="ChEBI" id="CHEBI:84201"/>
    </reaction>
    <physiologicalReaction direction="left-to-right" evidence="7">
        <dbReference type="Rhea" id="RHEA:52057"/>
    </physiologicalReaction>
</comment>
<evidence type="ECO:0000256" key="6">
    <source>
        <dbReference type="ARBA" id="ARBA00023136"/>
    </source>
</evidence>
<comment type="catalytic activity">
    <reaction evidence="11">
        <text>12-(9Z-octadecenoyloxy)-octadecanoate + H2O = 12-hydroxyoctadecanoate + (9Z)-octadecenoate + H(+)</text>
        <dbReference type="Rhea" id="RHEA:52060"/>
        <dbReference type="ChEBI" id="CHEBI:15377"/>
        <dbReference type="ChEBI" id="CHEBI:15378"/>
        <dbReference type="ChEBI" id="CHEBI:30823"/>
        <dbReference type="ChEBI" id="CHEBI:84201"/>
        <dbReference type="ChEBI" id="CHEBI:136302"/>
    </reaction>
    <physiologicalReaction direction="left-to-right" evidence="11">
        <dbReference type="Rhea" id="RHEA:52061"/>
    </physiologicalReaction>
</comment>
<feature type="transmembrane region" description="Helical" evidence="18">
    <location>
        <begin position="101"/>
        <end position="120"/>
    </location>
</feature>
<comment type="catalytic activity">
    <reaction evidence="14">
        <text>13-(9Z-octadecenoyloxy)-octadecanoate + H2O = 13-hydroxy-octadecanoate + (9Z)-octadecenoate + H(+)</text>
        <dbReference type="Rhea" id="RHEA:52064"/>
        <dbReference type="ChEBI" id="CHEBI:15377"/>
        <dbReference type="ChEBI" id="CHEBI:15378"/>
        <dbReference type="ChEBI" id="CHEBI:30823"/>
        <dbReference type="ChEBI" id="CHEBI:136303"/>
        <dbReference type="ChEBI" id="CHEBI:136304"/>
    </reaction>
    <physiologicalReaction direction="left-to-right" evidence="14">
        <dbReference type="Rhea" id="RHEA:52065"/>
    </physiologicalReaction>
</comment>